<dbReference type="EMBL" id="FNGE01000003">
    <property type="protein sequence ID" value="SDK79391.1"/>
    <property type="molecule type" value="Genomic_DNA"/>
</dbReference>
<gene>
    <name evidence="3" type="ORF">SAMN04487971_103122</name>
</gene>
<accession>A0A1G9ETJ1</accession>
<feature type="chain" id="PRO_5011529458" evidence="2">
    <location>
        <begin position="20"/>
        <end position="168"/>
    </location>
</feature>
<feature type="compositionally biased region" description="Low complexity" evidence="1">
    <location>
        <begin position="129"/>
        <end position="143"/>
    </location>
</feature>
<name>A0A1G9ETJ1_9RHOB</name>
<dbReference type="AlphaFoldDB" id="A0A1G9ETJ1"/>
<dbReference type="RefSeq" id="WP_090753339.1">
    <property type="nucleotide sequence ID" value="NZ_FNGE01000003.1"/>
</dbReference>
<reference evidence="4" key="1">
    <citation type="submission" date="2016-10" db="EMBL/GenBank/DDBJ databases">
        <authorList>
            <person name="Varghese N."/>
            <person name="Submissions S."/>
        </authorList>
    </citation>
    <scope>NUCLEOTIDE SEQUENCE [LARGE SCALE GENOMIC DNA]</scope>
    <source>
        <strain evidence="4">CGMCC 1.7655</strain>
    </source>
</reference>
<evidence type="ECO:0000256" key="2">
    <source>
        <dbReference type="SAM" id="SignalP"/>
    </source>
</evidence>
<keyword evidence="2" id="KW-0732">Signal</keyword>
<proteinExistence type="predicted"/>
<dbReference type="Proteomes" id="UP000199555">
    <property type="component" value="Unassembled WGS sequence"/>
</dbReference>
<keyword evidence="4" id="KW-1185">Reference proteome</keyword>
<evidence type="ECO:0000313" key="4">
    <source>
        <dbReference type="Proteomes" id="UP000199555"/>
    </source>
</evidence>
<dbReference type="OrthoDB" id="7775453at2"/>
<dbReference type="STRING" id="525640.SAMN04487971_103122"/>
<evidence type="ECO:0000313" key="3">
    <source>
        <dbReference type="EMBL" id="SDK79391.1"/>
    </source>
</evidence>
<evidence type="ECO:0000256" key="1">
    <source>
        <dbReference type="SAM" id="MobiDB-lite"/>
    </source>
</evidence>
<feature type="signal peptide" evidence="2">
    <location>
        <begin position="1"/>
        <end position="19"/>
    </location>
</feature>
<organism evidence="3 4">
    <name type="scientific">Paracoccus chinensis</name>
    <dbReference type="NCBI Taxonomy" id="525640"/>
    <lineage>
        <taxon>Bacteria</taxon>
        <taxon>Pseudomonadati</taxon>
        <taxon>Pseudomonadota</taxon>
        <taxon>Alphaproteobacteria</taxon>
        <taxon>Rhodobacterales</taxon>
        <taxon>Paracoccaceae</taxon>
        <taxon>Paracoccus</taxon>
    </lineage>
</organism>
<sequence length="168" mass="17367">MRPTLLALTLILPALPALAQDCTAALNEAYRKGFSKGVEAVNAQLGAVTAKMQQDVQAQVNAQLAQIEARRSREMEEALAAAQARSLAEQGPIRAEGMPQMPPLAAAPGGGVAPVLPRDMAAATPITPSPGAGPADPASLPPGTTITITDPQNLPPELFRALMDYAAR</sequence>
<protein>
    <submittedName>
        <fullName evidence="3">Uncharacterized protein</fullName>
    </submittedName>
</protein>
<feature type="region of interest" description="Disordered" evidence="1">
    <location>
        <begin position="122"/>
        <end position="153"/>
    </location>
</feature>